<protein>
    <submittedName>
        <fullName evidence="2">Uncharacterized protein</fullName>
    </submittedName>
</protein>
<sequence length="87" mass="10111">MNSLVMRHEKSTTWSTPYTIPSNIQKHFEHELHFTWPERDPRVPRPVAVVKPIQGPTILQMVHASPSPSSRPSTQDARRRWTFTPVL</sequence>
<dbReference type="Proteomes" id="UP000887159">
    <property type="component" value="Unassembled WGS sequence"/>
</dbReference>
<comment type="caution">
    <text evidence="2">The sequence shown here is derived from an EMBL/GenBank/DDBJ whole genome shotgun (WGS) entry which is preliminary data.</text>
</comment>
<evidence type="ECO:0000313" key="3">
    <source>
        <dbReference type="Proteomes" id="UP000887159"/>
    </source>
</evidence>
<dbReference type="AlphaFoldDB" id="A0A8X6R1J6"/>
<accession>A0A8X6R1J6</accession>
<organism evidence="2 3">
    <name type="scientific">Trichonephila clavipes</name>
    <name type="common">Golden silk orbweaver</name>
    <name type="synonym">Nephila clavipes</name>
    <dbReference type="NCBI Taxonomy" id="2585209"/>
    <lineage>
        <taxon>Eukaryota</taxon>
        <taxon>Metazoa</taxon>
        <taxon>Ecdysozoa</taxon>
        <taxon>Arthropoda</taxon>
        <taxon>Chelicerata</taxon>
        <taxon>Arachnida</taxon>
        <taxon>Araneae</taxon>
        <taxon>Araneomorphae</taxon>
        <taxon>Entelegynae</taxon>
        <taxon>Araneoidea</taxon>
        <taxon>Nephilidae</taxon>
        <taxon>Trichonephila</taxon>
    </lineage>
</organism>
<keyword evidence="3" id="KW-1185">Reference proteome</keyword>
<proteinExistence type="predicted"/>
<reference evidence="2" key="1">
    <citation type="submission" date="2020-08" db="EMBL/GenBank/DDBJ databases">
        <title>Multicomponent nature underlies the extraordinary mechanical properties of spider dragline silk.</title>
        <authorList>
            <person name="Kono N."/>
            <person name="Nakamura H."/>
            <person name="Mori M."/>
            <person name="Yoshida Y."/>
            <person name="Ohtoshi R."/>
            <person name="Malay A.D."/>
            <person name="Moran D.A.P."/>
            <person name="Tomita M."/>
            <person name="Numata K."/>
            <person name="Arakawa K."/>
        </authorList>
    </citation>
    <scope>NUCLEOTIDE SEQUENCE</scope>
</reference>
<feature type="compositionally biased region" description="Polar residues" evidence="1">
    <location>
        <begin position="66"/>
        <end position="75"/>
    </location>
</feature>
<evidence type="ECO:0000313" key="2">
    <source>
        <dbReference type="EMBL" id="GFX86636.1"/>
    </source>
</evidence>
<dbReference type="EMBL" id="BMAU01021012">
    <property type="protein sequence ID" value="GFX86636.1"/>
    <property type="molecule type" value="Genomic_DNA"/>
</dbReference>
<feature type="region of interest" description="Disordered" evidence="1">
    <location>
        <begin position="62"/>
        <end position="87"/>
    </location>
</feature>
<evidence type="ECO:0000256" key="1">
    <source>
        <dbReference type="SAM" id="MobiDB-lite"/>
    </source>
</evidence>
<name>A0A8X6R1J6_TRICX</name>
<gene>
    <name evidence="2" type="ORF">TNCV_1994981</name>
</gene>